<proteinExistence type="predicted"/>
<accession>A0A401IWD7</accession>
<name>A0A401IWD7_9LACO</name>
<evidence type="ECO:0000313" key="3">
    <source>
        <dbReference type="Proteomes" id="UP000286848"/>
    </source>
</evidence>
<feature type="compositionally biased region" description="Polar residues" evidence="1">
    <location>
        <begin position="146"/>
        <end position="156"/>
    </location>
</feature>
<feature type="region of interest" description="Disordered" evidence="1">
    <location>
        <begin position="146"/>
        <end position="168"/>
    </location>
</feature>
<dbReference type="InterPro" id="IPR024096">
    <property type="entry name" value="NO_sig/Golgi_transp_ligand-bd"/>
</dbReference>
<keyword evidence="3" id="KW-1185">Reference proteome</keyword>
<organism evidence="2 3">
    <name type="scientific">Ligilactobacillus salitolerans</name>
    <dbReference type="NCBI Taxonomy" id="1808352"/>
    <lineage>
        <taxon>Bacteria</taxon>
        <taxon>Bacillati</taxon>
        <taxon>Bacillota</taxon>
        <taxon>Bacilli</taxon>
        <taxon>Lactobacillales</taxon>
        <taxon>Lactobacillaceae</taxon>
        <taxon>Ligilactobacillus</taxon>
    </lineage>
</organism>
<dbReference type="SUPFAM" id="SSF111126">
    <property type="entry name" value="Ligand-binding domain in the NO signalling and Golgi transport"/>
    <property type="match status" value="1"/>
</dbReference>
<evidence type="ECO:0000256" key="1">
    <source>
        <dbReference type="SAM" id="MobiDB-lite"/>
    </source>
</evidence>
<comment type="caution">
    <text evidence="2">The sequence shown here is derived from an EMBL/GenBank/DDBJ whole genome shotgun (WGS) entry which is preliminary data.</text>
</comment>
<sequence>MSKKFYETSIAANSFSITLLRDALLPSLIGQEGDILYWAGKKIARQFVLTKDEEIPLFFKQAAWGSLARVKSKKNTQTFELTGPVIETRQGLGQEANFLLEAGFLAETIQNQLGHPSEAIVASSKKNSVTLLVKIDLETTLPSENFSKSDVVTPQPNDDEATELRRSR</sequence>
<dbReference type="InterPro" id="IPR019642">
    <property type="entry name" value="DUF2507"/>
</dbReference>
<dbReference type="RefSeq" id="WP_124978470.1">
    <property type="nucleotide sequence ID" value="NZ_BFFP01000059.1"/>
</dbReference>
<protein>
    <recommendedName>
        <fullName evidence="4">DUF2507 domain-containing protein</fullName>
    </recommendedName>
</protein>
<dbReference type="Proteomes" id="UP000286848">
    <property type="component" value="Unassembled WGS sequence"/>
</dbReference>
<dbReference type="OrthoDB" id="2965348at2"/>
<reference evidence="2 3" key="1">
    <citation type="journal article" date="2019" name="Int. J. Syst. Evol. Microbiol.">
        <title>Lactobacillus salitolerans sp. nov., a novel lactic acid bacterium isolated from spent mushroom substrates.</title>
        <authorList>
            <person name="Tohno M."/>
            <person name="Tanizawa Y."/>
            <person name="Kojima Y."/>
            <person name="Sakamoto M."/>
            <person name="Nakamura Y."/>
            <person name="Ohkuma M."/>
            <person name="Kobayashi H."/>
        </authorList>
    </citation>
    <scope>NUCLEOTIDE SEQUENCE [LARGE SCALE GENOMIC DNA]</scope>
    <source>
        <strain evidence="2 3">YK43</strain>
    </source>
</reference>
<gene>
    <name evidence="2" type="ORF">LFYK43_22910</name>
</gene>
<evidence type="ECO:0000313" key="2">
    <source>
        <dbReference type="EMBL" id="GBG95832.1"/>
    </source>
</evidence>
<dbReference type="AlphaFoldDB" id="A0A401IWD7"/>
<evidence type="ECO:0008006" key="4">
    <source>
        <dbReference type="Google" id="ProtNLM"/>
    </source>
</evidence>
<dbReference type="EMBL" id="BFFP01000059">
    <property type="protein sequence ID" value="GBG95832.1"/>
    <property type="molecule type" value="Genomic_DNA"/>
</dbReference>
<dbReference type="Gene3D" id="3.30.1380.20">
    <property type="entry name" value="Trafficking protein particle complex subunit 3"/>
    <property type="match status" value="1"/>
</dbReference>
<dbReference type="Pfam" id="PF10702">
    <property type="entry name" value="DUF2507"/>
    <property type="match status" value="1"/>
</dbReference>